<protein>
    <submittedName>
        <fullName evidence="1">Uncharacterized protein</fullName>
    </submittedName>
</protein>
<organism evidence="1 2">
    <name type="scientific">Dactylosporangium sucinum</name>
    <dbReference type="NCBI Taxonomy" id="1424081"/>
    <lineage>
        <taxon>Bacteria</taxon>
        <taxon>Bacillati</taxon>
        <taxon>Actinomycetota</taxon>
        <taxon>Actinomycetes</taxon>
        <taxon>Micromonosporales</taxon>
        <taxon>Micromonosporaceae</taxon>
        <taxon>Dactylosporangium</taxon>
    </lineage>
</organism>
<sequence>MGPVPTYQLILVTAGGRVRHGLALVADPATTAGAAAGVTLRDPT</sequence>
<gene>
    <name evidence="1" type="ORF">GCM10007977_025860</name>
</gene>
<name>A0A917TIC5_9ACTN</name>
<evidence type="ECO:0000313" key="2">
    <source>
        <dbReference type="Proteomes" id="UP000642070"/>
    </source>
</evidence>
<reference evidence="1" key="2">
    <citation type="submission" date="2020-09" db="EMBL/GenBank/DDBJ databases">
        <authorList>
            <person name="Sun Q."/>
            <person name="Ohkuma M."/>
        </authorList>
    </citation>
    <scope>NUCLEOTIDE SEQUENCE</scope>
    <source>
        <strain evidence="1">JCM 19831</strain>
    </source>
</reference>
<evidence type="ECO:0000313" key="1">
    <source>
        <dbReference type="EMBL" id="GGM23484.1"/>
    </source>
</evidence>
<dbReference type="AlphaFoldDB" id="A0A917TIC5"/>
<dbReference type="EMBL" id="BMPI01000010">
    <property type="protein sequence ID" value="GGM23484.1"/>
    <property type="molecule type" value="Genomic_DNA"/>
</dbReference>
<proteinExistence type="predicted"/>
<comment type="caution">
    <text evidence="1">The sequence shown here is derived from an EMBL/GenBank/DDBJ whole genome shotgun (WGS) entry which is preliminary data.</text>
</comment>
<dbReference type="Proteomes" id="UP000642070">
    <property type="component" value="Unassembled WGS sequence"/>
</dbReference>
<reference evidence="1" key="1">
    <citation type="journal article" date="2014" name="Int. J. Syst. Evol. Microbiol.">
        <title>Complete genome sequence of Corynebacterium casei LMG S-19264T (=DSM 44701T), isolated from a smear-ripened cheese.</title>
        <authorList>
            <consortium name="US DOE Joint Genome Institute (JGI-PGF)"/>
            <person name="Walter F."/>
            <person name="Albersmeier A."/>
            <person name="Kalinowski J."/>
            <person name="Ruckert C."/>
        </authorList>
    </citation>
    <scope>NUCLEOTIDE SEQUENCE</scope>
    <source>
        <strain evidence="1">JCM 19831</strain>
    </source>
</reference>
<keyword evidence="2" id="KW-1185">Reference proteome</keyword>
<accession>A0A917TIC5</accession>